<dbReference type="AlphaFoldDB" id="A0A090XBA0"/>
<reference evidence="2" key="1">
    <citation type="journal article" date="2015" name="PLoS Negl. Trop. Dis.">
        <title>Deep Sequencing Analysis of the Ixodes ricinus Haemocytome.</title>
        <authorList>
            <person name="Kotsyfakis M."/>
            <person name="Kopacek P."/>
            <person name="Franta Z."/>
            <person name="Pedra J.H."/>
            <person name="Ribeiro J.M."/>
        </authorList>
    </citation>
    <scope>NUCLEOTIDE SEQUENCE</scope>
</reference>
<name>A0A090XBA0_IXORI</name>
<feature type="signal peptide" evidence="1">
    <location>
        <begin position="1"/>
        <end position="20"/>
    </location>
</feature>
<accession>A0A090XBA0</accession>
<dbReference type="EMBL" id="GBIH01002360">
    <property type="protein sequence ID" value="JAC92350.1"/>
    <property type="molecule type" value="mRNA"/>
</dbReference>
<protein>
    <submittedName>
        <fullName evidence="2">Putative secreted salivary peptide of 9.57 kDa</fullName>
    </submittedName>
</protein>
<evidence type="ECO:0000313" key="2">
    <source>
        <dbReference type="EMBL" id="JAC92350.1"/>
    </source>
</evidence>
<sequence>MSTIVLLAVIALGVVSLVTGDANHHHLYGVSFEEGKIDKVTDKYKTLKRWKALKHFSTLVNNGLQCNRQKQLTVKRVTKCTQS</sequence>
<organism evidence="2">
    <name type="scientific">Ixodes ricinus</name>
    <name type="common">Common tick</name>
    <name type="synonym">Acarus ricinus</name>
    <dbReference type="NCBI Taxonomy" id="34613"/>
    <lineage>
        <taxon>Eukaryota</taxon>
        <taxon>Metazoa</taxon>
        <taxon>Ecdysozoa</taxon>
        <taxon>Arthropoda</taxon>
        <taxon>Chelicerata</taxon>
        <taxon>Arachnida</taxon>
        <taxon>Acari</taxon>
        <taxon>Parasitiformes</taxon>
        <taxon>Ixodida</taxon>
        <taxon>Ixodoidea</taxon>
        <taxon>Ixodidae</taxon>
        <taxon>Ixodinae</taxon>
        <taxon>Ixodes</taxon>
    </lineage>
</organism>
<feature type="chain" id="PRO_5001866710" evidence="1">
    <location>
        <begin position="21"/>
        <end position="83"/>
    </location>
</feature>
<evidence type="ECO:0000256" key="1">
    <source>
        <dbReference type="SAM" id="SignalP"/>
    </source>
</evidence>
<keyword evidence="1" id="KW-0732">Signal</keyword>
<proteinExistence type="evidence at transcript level"/>